<reference evidence="3 4" key="1">
    <citation type="submission" date="2019-02" db="EMBL/GenBank/DDBJ databases">
        <title>Deep-cultivation of Planctomycetes and their phenomic and genomic characterization uncovers novel biology.</title>
        <authorList>
            <person name="Wiegand S."/>
            <person name="Jogler M."/>
            <person name="Boedeker C."/>
            <person name="Pinto D."/>
            <person name="Vollmers J."/>
            <person name="Rivas-Marin E."/>
            <person name="Kohn T."/>
            <person name="Peeters S.H."/>
            <person name="Heuer A."/>
            <person name="Rast P."/>
            <person name="Oberbeckmann S."/>
            <person name="Bunk B."/>
            <person name="Jeske O."/>
            <person name="Meyerdierks A."/>
            <person name="Storesund J.E."/>
            <person name="Kallscheuer N."/>
            <person name="Luecker S."/>
            <person name="Lage O.M."/>
            <person name="Pohl T."/>
            <person name="Merkel B.J."/>
            <person name="Hornburger P."/>
            <person name="Mueller R.-W."/>
            <person name="Bruemmer F."/>
            <person name="Labrenz M."/>
            <person name="Spormann A.M."/>
            <person name="Op Den Camp H."/>
            <person name="Overmann J."/>
            <person name="Amann R."/>
            <person name="Jetten M.S.M."/>
            <person name="Mascher T."/>
            <person name="Medema M.H."/>
            <person name="Devos D.P."/>
            <person name="Kaster A.-K."/>
            <person name="Ovreas L."/>
            <person name="Rohde M."/>
            <person name="Galperin M.Y."/>
            <person name="Jogler C."/>
        </authorList>
    </citation>
    <scope>NUCLEOTIDE SEQUENCE [LARGE SCALE GENOMIC DNA]</scope>
    <source>
        <strain evidence="3 4">CA13</strain>
    </source>
</reference>
<dbReference type="PANTHER" id="PTHR37464:SF1">
    <property type="entry name" value="BLL2463 PROTEIN"/>
    <property type="match status" value="1"/>
</dbReference>
<keyword evidence="1" id="KW-0472">Membrane</keyword>
<comment type="caution">
    <text evidence="3">The sequence shown here is derived from an EMBL/GenBank/DDBJ whole genome shotgun (WGS) entry which is preliminary data.</text>
</comment>
<dbReference type="InterPro" id="IPR036465">
    <property type="entry name" value="vWFA_dom_sf"/>
</dbReference>
<dbReference type="Pfam" id="PF07584">
    <property type="entry name" value="BatA"/>
    <property type="match status" value="1"/>
</dbReference>
<dbReference type="EMBL" id="SJPJ01000002">
    <property type="protein sequence ID" value="TWT76391.1"/>
    <property type="molecule type" value="Genomic_DNA"/>
</dbReference>
<evidence type="ECO:0000256" key="1">
    <source>
        <dbReference type="SAM" id="Phobius"/>
    </source>
</evidence>
<protein>
    <recommendedName>
        <fullName evidence="2">VWFA domain-containing protein</fullName>
    </recommendedName>
</protein>
<dbReference type="Gene3D" id="3.40.50.410">
    <property type="entry name" value="von Willebrand factor, type A domain"/>
    <property type="match status" value="1"/>
</dbReference>
<dbReference type="InterPro" id="IPR024163">
    <property type="entry name" value="Aerotolerance_reg_N"/>
</dbReference>
<evidence type="ECO:0000259" key="2">
    <source>
        <dbReference type="PROSITE" id="PS50234"/>
    </source>
</evidence>
<dbReference type="PANTHER" id="PTHR37464">
    <property type="entry name" value="BLL2463 PROTEIN"/>
    <property type="match status" value="1"/>
</dbReference>
<keyword evidence="1" id="KW-0812">Transmembrane</keyword>
<dbReference type="Proteomes" id="UP000315010">
    <property type="component" value="Unassembled WGS sequence"/>
</dbReference>
<accession>A0A5C5YN83</accession>
<proteinExistence type="predicted"/>
<dbReference type="OrthoDB" id="228877at2"/>
<dbReference type="RefSeq" id="WP_146404171.1">
    <property type="nucleotide sequence ID" value="NZ_SJPJ01000002.1"/>
</dbReference>
<evidence type="ECO:0000313" key="4">
    <source>
        <dbReference type="Proteomes" id="UP000315010"/>
    </source>
</evidence>
<organism evidence="3 4">
    <name type="scientific">Novipirellula herctigrandis</name>
    <dbReference type="NCBI Taxonomy" id="2527986"/>
    <lineage>
        <taxon>Bacteria</taxon>
        <taxon>Pseudomonadati</taxon>
        <taxon>Planctomycetota</taxon>
        <taxon>Planctomycetia</taxon>
        <taxon>Pirellulales</taxon>
        <taxon>Pirellulaceae</taxon>
        <taxon>Novipirellula</taxon>
    </lineage>
</organism>
<feature type="transmembrane region" description="Helical" evidence="1">
    <location>
        <begin position="59"/>
        <end position="78"/>
    </location>
</feature>
<dbReference type="PROSITE" id="PS50234">
    <property type="entry name" value="VWFA"/>
    <property type="match status" value="1"/>
</dbReference>
<dbReference type="Pfam" id="PF13519">
    <property type="entry name" value="VWA_2"/>
    <property type="match status" value="1"/>
</dbReference>
<keyword evidence="4" id="KW-1185">Reference proteome</keyword>
<dbReference type="InterPro" id="IPR011933">
    <property type="entry name" value="Double_TM_dom"/>
</dbReference>
<sequence length="691" mass="76154">MSLLAPLFLLGGLAIGLPILFHLIRQQPKASVSFSSLMFLRPTPPTLTRRSRLDNWPLLLLRATALLLLAAAFARPFLRSTSLADADTMYRRTVLVIDTSASLQRPGVWTDATQRALQAIESLEPGTELSIVAFDQRTELLFGFEQSHTLALPQLKAAATSIIKELTPSWRATQLGSALKRSAELASEVDESQETNGRQLHSSIVLITDLQSGSEIESLQSFPWPKNVPVDIQIARGDTNSNAWAQILPTMVEETDAGNDRVRLRVSNSPKAATSQFRVAWQSSDLQAASELPVQVPPGESRVVSMSKPTSEVTSLVLKNDENAFDNQRFLVAPEPKTLKVLFVGNDARSYPPRESLLYYLMRVPFSDSLRTVSVEQSEKVEATLLNPETTPLVIVTKAIDSAGSKLLRQYAASGGRVLCVLGDAETDWNGALKAILADDSIAVSEANVDDYAMLSNIEFDSSLFESMADPQFNDFSKIRFWSHRRLDPLPEKVRRLANFDDGDVAIAEEAIGTGGIWILTTGWQPDASQLALSTKFLPLMFGFFDSRSHLLSPLASSIVGDPVDWKPSKTARIIGPDGTEFAFAELSDLESMDRPGIYQYTDGTTVERIAVNLAESESRVDPLDPASLERFGIPLGKADTIEASQANARQKRDVELENNQKLWRWFAFAALGFLAAETMWGAFPKRELRQ</sequence>
<feature type="domain" description="VWFA" evidence="2">
    <location>
        <begin position="92"/>
        <end position="230"/>
    </location>
</feature>
<dbReference type="AlphaFoldDB" id="A0A5C5YN83"/>
<dbReference type="NCBIfam" id="TIGR02226">
    <property type="entry name" value="two_anch"/>
    <property type="match status" value="1"/>
</dbReference>
<keyword evidence="1" id="KW-1133">Transmembrane helix</keyword>
<gene>
    <name evidence="3" type="ORF">CA13_68850</name>
</gene>
<feature type="transmembrane region" description="Helical" evidence="1">
    <location>
        <begin position="6"/>
        <end position="24"/>
    </location>
</feature>
<name>A0A5C5YN83_9BACT</name>
<dbReference type="SUPFAM" id="SSF53300">
    <property type="entry name" value="vWA-like"/>
    <property type="match status" value="1"/>
</dbReference>
<evidence type="ECO:0000313" key="3">
    <source>
        <dbReference type="EMBL" id="TWT76391.1"/>
    </source>
</evidence>
<dbReference type="InterPro" id="IPR002035">
    <property type="entry name" value="VWF_A"/>
</dbReference>
<dbReference type="CDD" id="cd00198">
    <property type="entry name" value="vWFA"/>
    <property type="match status" value="1"/>
</dbReference>